<name>A0AAW1NXY0_9CHLO</name>
<dbReference type="AlphaFoldDB" id="A0AAW1NXY0"/>
<evidence type="ECO:0000313" key="2">
    <source>
        <dbReference type="Proteomes" id="UP001465755"/>
    </source>
</evidence>
<accession>A0AAW1NXY0</accession>
<proteinExistence type="predicted"/>
<organism evidence="1 2">
    <name type="scientific">Symbiochloris irregularis</name>
    <dbReference type="NCBI Taxonomy" id="706552"/>
    <lineage>
        <taxon>Eukaryota</taxon>
        <taxon>Viridiplantae</taxon>
        <taxon>Chlorophyta</taxon>
        <taxon>core chlorophytes</taxon>
        <taxon>Trebouxiophyceae</taxon>
        <taxon>Trebouxiales</taxon>
        <taxon>Trebouxiaceae</taxon>
        <taxon>Symbiochloris</taxon>
    </lineage>
</organism>
<dbReference type="EMBL" id="JALJOQ010000110">
    <property type="protein sequence ID" value="KAK9797035.1"/>
    <property type="molecule type" value="Genomic_DNA"/>
</dbReference>
<evidence type="ECO:0000313" key="1">
    <source>
        <dbReference type="EMBL" id="KAK9797035.1"/>
    </source>
</evidence>
<reference evidence="1 2" key="1">
    <citation type="journal article" date="2024" name="Nat. Commun.">
        <title>Phylogenomics reveals the evolutionary origins of lichenization in chlorophyte algae.</title>
        <authorList>
            <person name="Puginier C."/>
            <person name="Libourel C."/>
            <person name="Otte J."/>
            <person name="Skaloud P."/>
            <person name="Haon M."/>
            <person name="Grisel S."/>
            <person name="Petersen M."/>
            <person name="Berrin J.G."/>
            <person name="Delaux P.M."/>
            <person name="Dal Grande F."/>
            <person name="Keller J."/>
        </authorList>
    </citation>
    <scope>NUCLEOTIDE SEQUENCE [LARGE SCALE GENOMIC DNA]</scope>
    <source>
        <strain evidence="1 2">SAG 2036</strain>
    </source>
</reference>
<dbReference type="Proteomes" id="UP001465755">
    <property type="component" value="Unassembled WGS sequence"/>
</dbReference>
<protein>
    <submittedName>
        <fullName evidence="1">Uncharacterized protein</fullName>
    </submittedName>
</protein>
<sequence>MELRRFTWSAKMVLSFNEGKMPDFDVGDGALKDRLVIMRHRARFCTPDQMAACGSQPYTFPVVPGINEQVTMDRWAPSILLWLLEGLRRYWEIGLDNMPWQCREWKEDLIGEQDLVGDFLLECGLQRTGLETDFVKCSDLEREFYQKHPEKRGRERMKSAEFRKLIHRTLGAENCVEEKRVKGIKHHKVWTGWQDPRMMSFW</sequence>
<gene>
    <name evidence="1" type="ORF">WJX73_001479</name>
</gene>
<keyword evidence="2" id="KW-1185">Reference proteome</keyword>
<comment type="caution">
    <text evidence="1">The sequence shown here is derived from an EMBL/GenBank/DDBJ whole genome shotgun (WGS) entry which is preliminary data.</text>
</comment>